<keyword evidence="3" id="KW-0964">Secreted</keyword>
<gene>
    <name evidence="6" type="ORF">OESDEN_05201</name>
</gene>
<comment type="similarity">
    <text evidence="2">Belongs to the nematode transthyretin-like family.</text>
</comment>
<evidence type="ECO:0000256" key="3">
    <source>
        <dbReference type="ARBA" id="ARBA00022525"/>
    </source>
</evidence>
<dbReference type="EMBL" id="KN550175">
    <property type="protein sequence ID" value="KHJ94864.1"/>
    <property type="molecule type" value="Genomic_DNA"/>
</dbReference>
<dbReference type="GO" id="GO:0005576">
    <property type="term" value="C:extracellular region"/>
    <property type="evidence" value="ECO:0007669"/>
    <property type="project" value="UniProtKB-SubCell"/>
</dbReference>
<protein>
    <submittedName>
        <fullName evidence="6">Transthyretin-like family protein</fullName>
    </submittedName>
</protein>
<comment type="subcellular location">
    <subcellularLocation>
        <location evidence="1">Secreted</location>
    </subcellularLocation>
</comment>
<proteinExistence type="inferred from homology"/>
<dbReference type="OrthoDB" id="5837678at2759"/>
<evidence type="ECO:0000313" key="6">
    <source>
        <dbReference type="EMBL" id="KHJ94864.1"/>
    </source>
</evidence>
<keyword evidence="7" id="KW-1185">Reference proteome</keyword>
<dbReference type="AlphaFoldDB" id="A0A0B1TC49"/>
<feature type="signal peptide" evidence="5">
    <location>
        <begin position="1"/>
        <end position="21"/>
    </location>
</feature>
<dbReference type="Pfam" id="PF01060">
    <property type="entry name" value="TTR-52"/>
    <property type="match status" value="1"/>
</dbReference>
<evidence type="ECO:0000256" key="1">
    <source>
        <dbReference type="ARBA" id="ARBA00004613"/>
    </source>
</evidence>
<evidence type="ECO:0000256" key="2">
    <source>
        <dbReference type="ARBA" id="ARBA00010112"/>
    </source>
</evidence>
<organism evidence="6 7">
    <name type="scientific">Oesophagostomum dentatum</name>
    <name type="common">Nodular worm</name>
    <dbReference type="NCBI Taxonomy" id="61180"/>
    <lineage>
        <taxon>Eukaryota</taxon>
        <taxon>Metazoa</taxon>
        <taxon>Ecdysozoa</taxon>
        <taxon>Nematoda</taxon>
        <taxon>Chromadorea</taxon>
        <taxon>Rhabditida</taxon>
        <taxon>Rhabditina</taxon>
        <taxon>Rhabditomorpha</taxon>
        <taxon>Strongyloidea</taxon>
        <taxon>Strongylidae</taxon>
        <taxon>Oesophagostomum</taxon>
    </lineage>
</organism>
<dbReference type="InterPro" id="IPR001534">
    <property type="entry name" value="Transthyretin-like"/>
</dbReference>
<name>A0A0B1TC49_OESDE</name>
<dbReference type="PANTHER" id="PTHR21700">
    <property type="entry name" value="TRANSTHYRETIN-LIKE FAMILY PROTEIN-RELATED"/>
    <property type="match status" value="1"/>
</dbReference>
<evidence type="ECO:0000256" key="5">
    <source>
        <dbReference type="SAM" id="SignalP"/>
    </source>
</evidence>
<reference evidence="6 7" key="1">
    <citation type="submission" date="2014-03" db="EMBL/GenBank/DDBJ databases">
        <title>Draft genome of the hookworm Oesophagostomum dentatum.</title>
        <authorList>
            <person name="Mitreva M."/>
        </authorList>
    </citation>
    <scope>NUCLEOTIDE SEQUENCE [LARGE SCALE GENOMIC DNA]</scope>
    <source>
        <strain evidence="6 7">OD-Hann</strain>
    </source>
</reference>
<keyword evidence="4 5" id="KW-0732">Signal</keyword>
<evidence type="ECO:0000256" key="4">
    <source>
        <dbReference type="ARBA" id="ARBA00022729"/>
    </source>
</evidence>
<dbReference type="GO" id="GO:0009986">
    <property type="term" value="C:cell surface"/>
    <property type="evidence" value="ECO:0007669"/>
    <property type="project" value="InterPro"/>
</dbReference>
<feature type="chain" id="PRO_5002082093" evidence="5">
    <location>
        <begin position="22"/>
        <end position="141"/>
    </location>
</feature>
<accession>A0A0B1TC49</accession>
<dbReference type="PANTHER" id="PTHR21700:SF112">
    <property type="entry name" value="TRANSTHYRETIN-RELATED FAMILY DOMAIN"/>
    <property type="match status" value="1"/>
</dbReference>
<dbReference type="Gene3D" id="2.60.40.3330">
    <property type="match status" value="1"/>
</dbReference>
<dbReference type="InterPro" id="IPR038479">
    <property type="entry name" value="Transthyretin-like_sf"/>
</dbReference>
<dbReference type="Proteomes" id="UP000053660">
    <property type="component" value="Unassembled WGS sequence"/>
</dbReference>
<evidence type="ECO:0000313" key="7">
    <source>
        <dbReference type="Proteomes" id="UP000053660"/>
    </source>
</evidence>
<sequence length="141" mass="16152">MNPLSLIILWLLCFIFSPVVAFLQQYVGVRGRLLCGKTPLPNARVKLWDKNFIGSDTKLDETKTDKNGEFQVEGGKSALFTMDVRLKIYHDCEDKLPCQRKVDLQIPSDFVFRGTGLLRWFEAGSLNMAFRYPNEERSCGK</sequence>